<dbReference type="InParanoid" id="A0A6I9SF22"/>
<dbReference type="RefSeq" id="XP_010942290.1">
    <property type="nucleotide sequence ID" value="XM_010943988.1"/>
</dbReference>
<name>A0A6I9SF22_ELAGV</name>
<keyword evidence="1" id="KW-1185">Reference proteome</keyword>
<reference evidence="2" key="1">
    <citation type="submission" date="2025-08" db="UniProtKB">
        <authorList>
            <consortium name="RefSeq"/>
        </authorList>
    </citation>
    <scope>IDENTIFICATION</scope>
</reference>
<dbReference type="PANTHER" id="PTHR35121">
    <property type="entry name" value="HOMEODOMAIN PROTEIN 8, PUTATIVE-RELATED"/>
    <property type="match status" value="1"/>
</dbReference>
<dbReference type="PANTHER" id="PTHR35121:SF2">
    <property type="entry name" value="SWIM-TYPE DOMAIN-CONTAINING PROTEIN"/>
    <property type="match status" value="1"/>
</dbReference>
<dbReference type="AlphaFoldDB" id="A0A6I9SF22"/>
<evidence type="ECO:0000313" key="2">
    <source>
        <dbReference type="RefSeq" id="XP_010942290.1"/>
    </source>
</evidence>
<proteinExistence type="predicted"/>
<gene>
    <name evidence="2" type="primary">LOC105060324</name>
</gene>
<dbReference type="OrthoDB" id="1696465at2759"/>
<accession>A0A6I9SF22</accession>
<organism evidence="1 2">
    <name type="scientific">Elaeis guineensis var. tenera</name>
    <name type="common">Oil palm</name>
    <dbReference type="NCBI Taxonomy" id="51953"/>
    <lineage>
        <taxon>Eukaryota</taxon>
        <taxon>Viridiplantae</taxon>
        <taxon>Streptophyta</taxon>
        <taxon>Embryophyta</taxon>
        <taxon>Tracheophyta</taxon>
        <taxon>Spermatophyta</taxon>
        <taxon>Magnoliopsida</taxon>
        <taxon>Liliopsida</taxon>
        <taxon>Arecaceae</taxon>
        <taxon>Arecoideae</taxon>
        <taxon>Cocoseae</taxon>
        <taxon>Elaeidinae</taxon>
        <taxon>Elaeis</taxon>
    </lineage>
</organism>
<evidence type="ECO:0000313" key="1">
    <source>
        <dbReference type="Proteomes" id="UP000504607"/>
    </source>
</evidence>
<dbReference type="Proteomes" id="UP000504607">
    <property type="component" value="Unplaced"/>
</dbReference>
<sequence length="111" mass="12134">MAAEAAHVMLQSVFDGCIAFFDNEIRRRPYHRNCSCALHQSGGLPKDLPCNTKVSYPIRRSWGASVASSRMLAGHSADGQGFLKKREESLNWSLSGVANGHLDDASNIDPM</sequence>
<protein>
    <submittedName>
        <fullName evidence="2">Uncharacterized protein LOC105060324</fullName>
    </submittedName>
</protein>